<dbReference type="OrthoDB" id="5978344at2759"/>
<sequence length="253" mass="29568">MPAVERGQNRGRGRRRGRGRGGLTAGRGKGAHNAAKIDLLKECLDKKPYKKGRELDPATKKDKDNHISEKWERMVTALLEKDPVIYKGVTARGCKDAVVDILKKVKEDNKDALLKLGIDKEFTKLEKLTNDYAEETCSLTLIPWSSALTEKLAHVAEGIAKTARESLEERRQAHERWELERGDRRESMELEREWLRLKREEQEQHRCGYDDRVRRERKDKEENHRKEERREKLEFKRNMALIDALKSLSKRDT</sequence>
<evidence type="ECO:0000256" key="1">
    <source>
        <dbReference type="SAM" id="MobiDB-lite"/>
    </source>
</evidence>
<keyword evidence="3" id="KW-1185">Reference proteome</keyword>
<reference evidence="2 3" key="1">
    <citation type="journal article" date="2015" name="Genome Biol. Evol.">
        <title>Phylogenomic analyses indicate that early fungi evolved digesting cell walls of algal ancestors of land plants.</title>
        <authorList>
            <person name="Chang Y."/>
            <person name="Wang S."/>
            <person name="Sekimoto S."/>
            <person name="Aerts A.L."/>
            <person name="Choi C."/>
            <person name="Clum A."/>
            <person name="LaButti K.M."/>
            <person name="Lindquist E.A."/>
            <person name="Yee Ngan C."/>
            <person name="Ohm R.A."/>
            <person name="Salamov A.A."/>
            <person name="Grigoriev I.V."/>
            <person name="Spatafora J.W."/>
            <person name="Berbee M.L."/>
        </authorList>
    </citation>
    <scope>NUCLEOTIDE SEQUENCE [LARGE SCALE GENOMIC DNA]</scope>
    <source>
        <strain evidence="2 3">JEL478</strain>
    </source>
</reference>
<feature type="region of interest" description="Disordered" evidence="1">
    <location>
        <begin position="200"/>
        <end position="232"/>
    </location>
</feature>
<proteinExistence type="predicted"/>
<gene>
    <name evidence="2" type="ORF">M427DRAFT_44703</name>
</gene>
<protein>
    <recommendedName>
        <fullName evidence="4">PUB domain-containing protein</fullName>
    </recommendedName>
</protein>
<accession>A0A139AET8</accession>
<organism evidence="2 3">
    <name type="scientific">Gonapodya prolifera (strain JEL478)</name>
    <name type="common">Monoblepharis prolifera</name>
    <dbReference type="NCBI Taxonomy" id="1344416"/>
    <lineage>
        <taxon>Eukaryota</taxon>
        <taxon>Fungi</taxon>
        <taxon>Fungi incertae sedis</taxon>
        <taxon>Chytridiomycota</taxon>
        <taxon>Chytridiomycota incertae sedis</taxon>
        <taxon>Monoblepharidomycetes</taxon>
        <taxon>Monoblepharidales</taxon>
        <taxon>Gonapodyaceae</taxon>
        <taxon>Gonapodya</taxon>
    </lineage>
</organism>
<feature type="compositionally biased region" description="Basic residues" evidence="1">
    <location>
        <begin position="9"/>
        <end position="19"/>
    </location>
</feature>
<dbReference type="EMBL" id="KQ965765">
    <property type="protein sequence ID" value="KXS14945.1"/>
    <property type="molecule type" value="Genomic_DNA"/>
</dbReference>
<evidence type="ECO:0008006" key="4">
    <source>
        <dbReference type="Google" id="ProtNLM"/>
    </source>
</evidence>
<dbReference type="AlphaFoldDB" id="A0A139AET8"/>
<name>A0A139AET8_GONPJ</name>
<dbReference type="Proteomes" id="UP000070544">
    <property type="component" value="Unassembled WGS sequence"/>
</dbReference>
<evidence type="ECO:0000313" key="2">
    <source>
        <dbReference type="EMBL" id="KXS14945.1"/>
    </source>
</evidence>
<feature type="region of interest" description="Disordered" evidence="1">
    <location>
        <begin position="1"/>
        <end position="31"/>
    </location>
</feature>
<evidence type="ECO:0000313" key="3">
    <source>
        <dbReference type="Proteomes" id="UP000070544"/>
    </source>
</evidence>